<sequence length="331" mass="36298">MRRRLRAVALGAVAVLALAGYSGPAALDGNLVDDWPAMSAPQGFVPEARTCHVHTDASLTAYAPVPCESAHRLETMHVGTLTGSHAGRGTPPTADSAATRAARAECDREVHEALGADWRSGRLTLDVVFPTPPAWQAGARWFRCDLAEVDSIDDWTVVTRTASLTGALRSDSTLAHRCFNPTVVENFSRPELAKGDLQGMVAVPCTTGHHAEFVGVYQAPPDTDLPTYGRFTEPIRRQCHALIAKFAKVPNDGDLKNRTGWLYWLPNARSWTDGNRSVQCFLWLDNRKLPARSRALAPRHCRPGDVPRRWYAAWFPCSTRCSSPRSSAGYR</sequence>
<keyword evidence="4" id="KW-1185">Reference proteome</keyword>
<dbReference type="RefSeq" id="WP_346119339.1">
    <property type="nucleotide sequence ID" value="NZ_BAABGU010000012.1"/>
</dbReference>
<organism evidence="3 4">
    <name type="scientific">Micromonospora coerulea</name>
    <dbReference type="NCBI Taxonomy" id="47856"/>
    <lineage>
        <taxon>Bacteria</taxon>
        <taxon>Bacillati</taxon>
        <taxon>Actinomycetota</taxon>
        <taxon>Actinomycetes</taxon>
        <taxon>Micromonosporales</taxon>
        <taxon>Micromonosporaceae</taxon>
        <taxon>Micromonospora</taxon>
    </lineage>
</organism>
<dbReference type="InterPro" id="IPR026004">
    <property type="entry name" value="Septum_form"/>
</dbReference>
<accession>A0ABP8SL04</accession>
<protein>
    <recommendedName>
        <fullName evidence="2">Septum formation-related domain-containing protein</fullName>
    </recommendedName>
</protein>
<feature type="domain" description="Septum formation-related" evidence="2">
    <location>
        <begin position="50"/>
        <end position="280"/>
    </location>
</feature>
<dbReference type="Pfam" id="PF13845">
    <property type="entry name" value="Septum_form"/>
    <property type="match status" value="1"/>
</dbReference>
<keyword evidence="1" id="KW-0732">Signal</keyword>
<evidence type="ECO:0000313" key="4">
    <source>
        <dbReference type="Proteomes" id="UP001500307"/>
    </source>
</evidence>
<feature type="signal peptide" evidence="1">
    <location>
        <begin position="1"/>
        <end position="27"/>
    </location>
</feature>
<name>A0ABP8SL04_9ACTN</name>
<feature type="chain" id="PRO_5045435278" description="Septum formation-related domain-containing protein" evidence="1">
    <location>
        <begin position="28"/>
        <end position="331"/>
    </location>
</feature>
<evidence type="ECO:0000313" key="3">
    <source>
        <dbReference type="EMBL" id="GAA4569469.1"/>
    </source>
</evidence>
<gene>
    <name evidence="3" type="ORF">GCM10023176_26110</name>
</gene>
<reference evidence="4" key="1">
    <citation type="journal article" date="2019" name="Int. J. Syst. Evol. Microbiol.">
        <title>The Global Catalogue of Microorganisms (GCM) 10K type strain sequencing project: providing services to taxonomists for standard genome sequencing and annotation.</title>
        <authorList>
            <consortium name="The Broad Institute Genomics Platform"/>
            <consortium name="The Broad Institute Genome Sequencing Center for Infectious Disease"/>
            <person name="Wu L."/>
            <person name="Ma J."/>
        </authorList>
    </citation>
    <scope>NUCLEOTIDE SEQUENCE [LARGE SCALE GENOMIC DNA]</scope>
    <source>
        <strain evidence="4">JCM 3175</strain>
    </source>
</reference>
<proteinExistence type="predicted"/>
<evidence type="ECO:0000259" key="2">
    <source>
        <dbReference type="Pfam" id="PF13845"/>
    </source>
</evidence>
<comment type="caution">
    <text evidence="3">The sequence shown here is derived from an EMBL/GenBank/DDBJ whole genome shotgun (WGS) entry which is preliminary data.</text>
</comment>
<evidence type="ECO:0000256" key="1">
    <source>
        <dbReference type="SAM" id="SignalP"/>
    </source>
</evidence>
<dbReference type="EMBL" id="BAABGU010000012">
    <property type="protein sequence ID" value="GAA4569469.1"/>
    <property type="molecule type" value="Genomic_DNA"/>
</dbReference>
<dbReference type="Proteomes" id="UP001500307">
    <property type="component" value="Unassembled WGS sequence"/>
</dbReference>